<dbReference type="InterPro" id="IPR004038">
    <property type="entry name" value="Ribosomal_eL8/eL30/eS12/Gad45"/>
</dbReference>
<dbReference type="STRING" id="6205.A0A0R3X287"/>
<reference evidence="4" key="1">
    <citation type="submission" date="2017-02" db="UniProtKB">
        <authorList>
            <consortium name="WormBaseParasite"/>
        </authorList>
    </citation>
    <scope>IDENTIFICATION</scope>
</reference>
<evidence type="ECO:0000259" key="1">
    <source>
        <dbReference type="Pfam" id="PF01248"/>
    </source>
</evidence>
<evidence type="ECO:0000313" key="2">
    <source>
        <dbReference type="EMBL" id="VDM31741.1"/>
    </source>
</evidence>
<proteinExistence type="predicted"/>
<dbReference type="WBParaSite" id="TTAC_0000738701-mRNA-1">
    <property type="protein sequence ID" value="TTAC_0000738701-mRNA-1"/>
    <property type="gene ID" value="TTAC_0000738701"/>
</dbReference>
<reference evidence="2 3" key="2">
    <citation type="submission" date="2018-11" db="EMBL/GenBank/DDBJ databases">
        <authorList>
            <consortium name="Pathogen Informatics"/>
        </authorList>
    </citation>
    <scope>NUCLEOTIDE SEQUENCE [LARGE SCALE GENOMIC DNA]</scope>
</reference>
<dbReference type="InterPro" id="IPR029064">
    <property type="entry name" value="Ribosomal_eL30-like_sf"/>
</dbReference>
<name>A0A0R3X287_HYDTA</name>
<protein>
    <submittedName>
        <fullName evidence="4">Ribosomal_L7Ae domain-containing protein</fullName>
    </submittedName>
</protein>
<evidence type="ECO:0000313" key="3">
    <source>
        <dbReference type="Proteomes" id="UP000274429"/>
    </source>
</evidence>
<sequence>MGTQEESNVAIDDNPIFEMSYEDKLTYAAVIAKPMASEKLTKRLGKLMRKAKSNGLLACGVKDCVKQIVKKKSEGILVIAGDVSPIDTISHLPLICEARNVPYCYVPSRFEIGCSNATTVNSVCVFIRKGEAYEALFDKCYKCVDDLPLPIR</sequence>
<organism evidence="4">
    <name type="scientific">Hydatigena taeniaeformis</name>
    <name type="common">Feline tapeworm</name>
    <name type="synonym">Taenia taeniaeformis</name>
    <dbReference type="NCBI Taxonomy" id="6205"/>
    <lineage>
        <taxon>Eukaryota</taxon>
        <taxon>Metazoa</taxon>
        <taxon>Spiralia</taxon>
        <taxon>Lophotrochozoa</taxon>
        <taxon>Platyhelminthes</taxon>
        <taxon>Cestoda</taxon>
        <taxon>Eucestoda</taxon>
        <taxon>Cyclophyllidea</taxon>
        <taxon>Taeniidae</taxon>
        <taxon>Hydatigera</taxon>
    </lineage>
</organism>
<dbReference type="Pfam" id="PF01248">
    <property type="entry name" value="Ribosomal_L7Ae"/>
    <property type="match status" value="1"/>
</dbReference>
<keyword evidence="3" id="KW-1185">Reference proteome</keyword>
<accession>A0A0R3X287</accession>
<dbReference type="Proteomes" id="UP000274429">
    <property type="component" value="Unassembled WGS sequence"/>
</dbReference>
<dbReference type="Gene3D" id="3.30.1330.30">
    <property type="match status" value="1"/>
</dbReference>
<dbReference type="OrthoDB" id="5364946at2759"/>
<feature type="domain" description="Ribosomal protein eL8/eL30/eS12/Gadd45" evidence="1">
    <location>
        <begin position="46"/>
        <end position="132"/>
    </location>
</feature>
<evidence type="ECO:0000313" key="4">
    <source>
        <dbReference type="WBParaSite" id="TTAC_0000738701-mRNA-1"/>
    </source>
</evidence>
<dbReference type="SUPFAM" id="SSF55315">
    <property type="entry name" value="L30e-like"/>
    <property type="match status" value="1"/>
</dbReference>
<gene>
    <name evidence="2" type="ORF">TTAC_LOCUS7372</name>
</gene>
<dbReference type="EMBL" id="UYWX01020366">
    <property type="protein sequence ID" value="VDM31741.1"/>
    <property type="molecule type" value="Genomic_DNA"/>
</dbReference>
<dbReference type="AlphaFoldDB" id="A0A0R3X287"/>